<dbReference type="InterPro" id="IPR025916">
    <property type="entry name" value="YdjO"/>
</dbReference>
<evidence type="ECO:0000313" key="1">
    <source>
        <dbReference type="EMBL" id="QIZ11126.1"/>
    </source>
</evidence>
<evidence type="ECO:0000313" key="2">
    <source>
        <dbReference type="Proteomes" id="UP000501868"/>
    </source>
</evidence>
<protein>
    <submittedName>
        <fullName evidence="1">Cold-shock protein</fullName>
    </submittedName>
</protein>
<dbReference type="AlphaFoldDB" id="A0A6H1PC15"/>
<name>A0A6H1PC15_PRIMG</name>
<dbReference type="Proteomes" id="UP000501868">
    <property type="component" value="Chromosome"/>
</dbReference>
<dbReference type="EMBL" id="CP051128">
    <property type="protein sequence ID" value="QIZ11126.1"/>
    <property type="molecule type" value="Genomic_DNA"/>
</dbReference>
<sequence length="69" mass="8081">MVLAFGRKNDEEIKLEETKIWVCSSETCKCWIRDNFKSTDVPLCPICKSEMTESTKELQVIHNHSKNFM</sequence>
<reference evidence="1 2" key="1">
    <citation type="submission" date="2020-04" db="EMBL/GenBank/DDBJ databases">
        <title>Genome-Wide Identification of 5-Methylcytosine Sites in Bacterial Genomes By High-Throughput Sequencing of MspJI Restriction Fragments.</title>
        <authorList>
            <person name="Wu V."/>
        </authorList>
    </citation>
    <scope>NUCLEOTIDE SEQUENCE [LARGE SCALE GENOMIC DNA]</scope>
    <source>
        <strain evidence="1 2">S2</strain>
    </source>
</reference>
<gene>
    <name evidence="1" type="ORF">HFZ78_25230</name>
</gene>
<dbReference type="Pfam" id="PF14169">
    <property type="entry name" value="YdjO"/>
    <property type="match status" value="1"/>
</dbReference>
<accession>A0A6H1PC15</accession>
<organism evidence="1 2">
    <name type="scientific">Priestia megaterium</name>
    <name type="common">Bacillus megaterium</name>
    <dbReference type="NCBI Taxonomy" id="1404"/>
    <lineage>
        <taxon>Bacteria</taxon>
        <taxon>Bacillati</taxon>
        <taxon>Bacillota</taxon>
        <taxon>Bacilli</taxon>
        <taxon>Bacillales</taxon>
        <taxon>Bacillaceae</taxon>
        <taxon>Priestia</taxon>
    </lineage>
</organism>
<reference evidence="1 2" key="2">
    <citation type="submission" date="2020-04" db="EMBL/GenBank/DDBJ databases">
        <authorList>
            <person name="Fomenkov A."/>
            <person name="Anton B.P."/>
            <person name="Roberts R.J."/>
        </authorList>
    </citation>
    <scope>NUCLEOTIDE SEQUENCE [LARGE SCALE GENOMIC DNA]</scope>
    <source>
        <strain evidence="1 2">S2</strain>
    </source>
</reference>
<proteinExistence type="predicted"/>